<dbReference type="EMBL" id="VSRR010001948">
    <property type="protein sequence ID" value="MPC28668.1"/>
    <property type="molecule type" value="Genomic_DNA"/>
</dbReference>
<dbReference type="Proteomes" id="UP000324222">
    <property type="component" value="Unassembled WGS sequence"/>
</dbReference>
<name>A0A5B7E4K4_PORTR</name>
<accession>A0A5B7E4K4</accession>
<evidence type="ECO:0000313" key="2">
    <source>
        <dbReference type="Proteomes" id="UP000324222"/>
    </source>
</evidence>
<gene>
    <name evidence="1" type="ORF">E2C01_021877</name>
</gene>
<comment type="caution">
    <text evidence="1">The sequence shown here is derived from an EMBL/GenBank/DDBJ whole genome shotgun (WGS) entry which is preliminary data.</text>
</comment>
<dbReference type="AlphaFoldDB" id="A0A5B7E4K4"/>
<proteinExistence type="predicted"/>
<protein>
    <submittedName>
        <fullName evidence="1">Uncharacterized protein</fullName>
    </submittedName>
</protein>
<evidence type="ECO:0000313" key="1">
    <source>
        <dbReference type="EMBL" id="MPC28668.1"/>
    </source>
</evidence>
<reference evidence="1 2" key="1">
    <citation type="submission" date="2019-05" db="EMBL/GenBank/DDBJ databases">
        <title>Another draft genome of Portunus trituberculatus and its Hox gene families provides insights of decapod evolution.</title>
        <authorList>
            <person name="Jeong J.-H."/>
            <person name="Song I."/>
            <person name="Kim S."/>
            <person name="Choi T."/>
            <person name="Kim D."/>
            <person name="Ryu S."/>
            <person name="Kim W."/>
        </authorList>
    </citation>
    <scope>NUCLEOTIDE SEQUENCE [LARGE SCALE GENOMIC DNA]</scope>
    <source>
        <tissue evidence="1">Muscle</tissue>
    </source>
</reference>
<sequence length="117" mass="13215">MSLRSRDTIQSPTFMDSKTVATVSIQNRLTTKNLFKGKMSNAGLQPCYFGQRRGTQKDENIPITLSLHYPLSCPNLYPLSPVLLQASAHRHKSANCFPNEIYPNLWNPPLREPLSLT</sequence>
<keyword evidence="2" id="KW-1185">Reference proteome</keyword>
<organism evidence="1 2">
    <name type="scientific">Portunus trituberculatus</name>
    <name type="common">Swimming crab</name>
    <name type="synonym">Neptunus trituberculatus</name>
    <dbReference type="NCBI Taxonomy" id="210409"/>
    <lineage>
        <taxon>Eukaryota</taxon>
        <taxon>Metazoa</taxon>
        <taxon>Ecdysozoa</taxon>
        <taxon>Arthropoda</taxon>
        <taxon>Crustacea</taxon>
        <taxon>Multicrustacea</taxon>
        <taxon>Malacostraca</taxon>
        <taxon>Eumalacostraca</taxon>
        <taxon>Eucarida</taxon>
        <taxon>Decapoda</taxon>
        <taxon>Pleocyemata</taxon>
        <taxon>Brachyura</taxon>
        <taxon>Eubrachyura</taxon>
        <taxon>Portunoidea</taxon>
        <taxon>Portunidae</taxon>
        <taxon>Portuninae</taxon>
        <taxon>Portunus</taxon>
    </lineage>
</organism>